<evidence type="ECO:0000313" key="3">
    <source>
        <dbReference type="Proteomes" id="UP001213623"/>
    </source>
</evidence>
<dbReference type="GO" id="GO:0006260">
    <property type="term" value="P:DNA replication"/>
    <property type="evidence" value="ECO:0007669"/>
    <property type="project" value="InterPro"/>
</dbReference>
<dbReference type="GO" id="GO:0000731">
    <property type="term" value="P:DNA synthesis involved in DNA repair"/>
    <property type="evidence" value="ECO:0007669"/>
    <property type="project" value="InterPro"/>
</dbReference>
<dbReference type="Pfam" id="PF04081">
    <property type="entry name" value="DNA_pol_delta_4"/>
    <property type="match status" value="1"/>
</dbReference>
<evidence type="ECO:0000256" key="1">
    <source>
        <dbReference type="SAM" id="MobiDB-lite"/>
    </source>
</evidence>
<feature type="region of interest" description="Disordered" evidence="1">
    <location>
        <begin position="1"/>
        <end position="27"/>
    </location>
</feature>
<name>A0AAF0J1T8_9BASI</name>
<keyword evidence="3" id="KW-1185">Reference proteome</keyword>
<organism evidence="2 3">
    <name type="scientific">Malassezia nana</name>
    <dbReference type="NCBI Taxonomy" id="180528"/>
    <lineage>
        <taxon>Eukaryota</taxon>
        <taxon>Fungi</taxon>
        <taxon>Dikarya</taxon>
        <taxon>Basidiomycota</taxon>
        <taxon>Ustilaginomycotina</taxon>
        <taxon>Malasseziomycetes</taxon>
        <taxon>Malasseziales</taxon>
        <taxon>Malasseziaceae</taxon>
        <taxon>Malassezia</taxon>
    </lineage>
</organism>
<dbReference type="EMBL" id="CP119893">
    <property type="protein sequence ID" value="WFD26302.1"/>
    <property type="molecule type" value="Genomic_DNA"/>
</dbReference>
<dbReference type="AlphaFoldDB" id="A0AAF0J1T8"/>
<gene>
    <name evidence="2" type="ORF">MNAN1_001281</name>
</gene>
<proteinExistence type="predicted"/>
<reference evidence="2" key="1">
    <citation type="submission" date="2023-03" db="EMBL/GenBank/DDBJ databases">
        <title>Mating type loci evolution in Malassezia.</title>
        <authorList>
            <person name="Coelho M.A."/>
        </authorList>
    </citation>
    <scope>NUCLEOTIDE SEQUENCE</scope>
    <source>
        <strain evidence="2">CBS 9557</strain>
    </source>
</reference>
<accession>A0AAF0J1T8</accession>
<protein>
    <submittedName>
        <fullName evidence="2">Uncharacterized protein</fullName>
    </submittedName>
</protein>
<dbReference type="Proteomes" id="UP001213623">
    <property type="component" value="Chromosome 2"/>
</dbReference>
<dbReference type="InterPro" id="IPR007218">
    <property type="entry name" value="DNA_pol_delta_4"/>
</dbReference>
<sequence>MTTARSRAAGPLGVTNSKGGLRKSGGKRAQKITLAVRAIEATHDTPAPVRTYTDAELQRAAGRPALDPNDAKYDALWADACRTMDIEPKRWHRAQDIGENPPDLVRDILETREGVLDQRLSILDQTASLV</sequence>
<evidence type="ECO:0000313" key="2">
    <source>
        <dbReference type="EMBL" id="WFD26302.1"/>
    </source>
</evidence>